<dbReference type="GO" id="GO:0009254">
    <property type="term" value="P:peptidoglycan turnover"/>
    <property type="evidence" value="ECO:0007669"/>
    <property type="project" value="TreeGrafter"/>
</dbReference>
<dbReference type="InterPro" id="IPR001764">
    <property type="entry name" value="Glyco_hydro_3_N"/>
</dbReference>
<dbReference type="EC" id="3.2.1.52" evidence="3"/>
<dbReference type="PANTHER" id="PTHR30480:SF13">
    <property type="entry name" value="BETA-HEXOSAMINIDASE"/>
    <property type="match status" value="1"/>
</dbReference>
<gene>
    <name evidence="8" type="ORF">H6G03_36155</name>
</gene>
<dbReference type="AlphaFoldDB" id="A0A926ZKT7"/>
<proteinExistence type="inferred from homology"/>
<dbReference type="PROSITE" id="PS00775">
    <property type="entry name" value="GLYCOSYL_HYDROL_F3"/>
    <property type="match status" value="1"/>
</dbReference>
<accession>A0A926ZKT7</accession>
<keyword evidence="6" id="KW-0812">Transmembrane</keyword>
<dbReference type="InterPro" id="IPR036962">
    <property type="entry name" value="Glyco_hydro_3_N_sf"/>
</dbReference>
<name>A0A926ZKT7_9CYAN</name>
<keyword evidence="6" id="KW-0472">Membrane</keyword>
<evidence type="ECO:0000256" key="2">
    <source>
        <dbReference type="ARBA" id="ARBA00005336"/>
    </source>
</evidence>
<evidence type="ECO:0000256" key="3">
    <source>
        <dbReference type="ARBA" id="ARBA00012663"/>
    </source>
</evidence>
<sequence length="434" mass="47859">MRFFIKIVKLFLALAILSVAFYYRQPLFAGGRSLALAAIIIVGVGLILTEIIGFKKTLSAVAILAIASLALCTATGLEIKFNLAKQNVLNTDIAKLEKLGQHFIVGYRNFDEIKTLASKRAIGGVFVTARNIKNKSKQEIQQEIQTLQAIRRAQGLSPLWIATDQEGGVVSRLSPPLTKLPQLSDVLDGAKNIDQKKDKVIQYATTQGKDLSAIGVNLNFAPVVDLNKGIISPDDKFSKIYLRAISANKEIVAKVALWYCQTLEKYGVRCTIKHFPGLGRVNTDTHIADAQLHTSVAELSQDDWVPFREVMSKSSAFTMLGHARLTAVDKEHPISFSQQAIDGIIRKDWGHDGVLITDDFSMQAVYGSKDGLALATVKAINAGVDLILIAFDKDLYYEAMDALLKAEERVKLDRQMLENSQKRLQTQSESIGHF</sequence>
<dbReference type="GO" id="GO:0005975">
    <property type="term" value="P:carbohydrate metabolic process"/>
    <property type="evidence" value="ECO:0007669"/>
    <property type="project" value="InterPro"/>
</dbReference>
<feature type="transmembrane region" description="Helical" evidence="6">
    <location>
        <begin position="7"/>
        <end position="23"/>
    </location>
</feature>
<dbReference type="Proteomes" id="UP000641646">
    <property type="component" value="Unassembled WGS sequence"/>
</dbReference>
<feature type="transmembrane region" description="Helical" evidence="6">
    <location>
        <begin position="29"/>
        <end position="48"/>
    </location>
</feature>
<evidence type="ECO:0000256" key="1">
    <source>
        <dbReference type="ARBA" id="ARBA00001231"/>
    </source>
</evidence>
<dbReference type="EMBL" id="JACJPW010000208">
    <property type="protein sequence ID" value="MBD2186425.1"/>
    <property type="molecule type" value="Genomic_DNA"/>
</dbReference>
<dbReference type="Gene3D" id="3.20.20.300">
    <property type="entry name" value="Glycoside hydrolase, family 3, N-terminal domain"/>
    <property type="match status" value="1"/>
</dbReference>
<comment type="catalytic activity">
    <reaction evidence="1">
        <text>Hydrolysis of terminal non-reducing N-acetyl-D-hexosamine residues in N-acetyl-beta-D-hexosaminides.</text>
        <dbReference type="EC" id="3.2.1.52"/>
    </reaction>
</comment>
<keyword evidence="9" id="KW-1185">Reference proteome</keyword>
<dbReference type="PANTHER" id="PTHR30480">
    <property type="entry name" value="BETA-HEXOSAMINIDASE-RELATED"/>
    <property type="match status" value="1"/>
</dbReference>
<dbReference type="SUPFAM" id="SSF51445">
    <property type="entry name" value="(Trans)glycosidases"/>
    <property type="match status" value="1"/>
</dbReference>
<dbReference type="InterPro" id="IPR017853">
    <property type="entry name" value="GH"/>
</dbReference>
<keyword evidence="6" id="KW-1133">Transmembrane helix</keyword>
<protein>
    <recommendedName>
        <fullName evidence="3">beta-N-acetylhexosaminidase</fullName>
        <ecNumber evidence="3">3.2.1.52</ecNumber>
    </recommendedName>
</protein>
<reference evidence="8" key="1">
    <citation type="journal article" date="2015" name="ISME J.">
        <title>Draft Genome Sequence of Streptomyces incarnatus NRRL8089, which Produces the Nucleoside Antibiotic Sinefungin.</title>
        <authorList>
            <person name="Oshima K."/>
            <person name="Hattori M."/>
            <person name="Shimizu H."/>
            <person name="Fukuda K."/>
            <person name="Nemoto M."/>
            <person name="Inagaki K."/>
            <person name="Tamura T."/>
        </authorList>
    </citation>
    <scope>NUCLEOTIDE SEQUENCE</scope>
    <source>
        <strain evidence="8">FACHB-1375</strain>
    </source>
</reference>
<evidence type="ECO:0000259" key="7">
    <source>
        <dbReference type="Pfam" id="PF00933"/>
    </source>
</evidence>
<evidence type="ECO:0000313" key="9">
    <source>
        <dbReference type="Proteomes" id="UP000641646"/>
    </source>
</evidence>
<dbReference type="InterPro" id="IPR050226">
    <property type="entry name" value="NagZ_Beta-hexosaminidase"/>
</dbReference>
<comment type="similarity">
    <text evidence="2">Belongs to the glycosyl hydrolase 3 family.</text>
</comment>
<evidence type="ECO:0000313" key="8">
    <source>
        <dbReference type="EMBL" id="MBD2186425.1"/>
    </source>
</evidence>
<dbReference type="RefSeq" id="WP_190475747.1">
    <property type="nucleotide sequence ID" value="NZ_JACJPW010000208.1"/>
</dbReference>
<reference evidence="8" key="2">
    <citation type="submission" date="2020-08" db="EMBL/GenBank/DDBJ databases">
        <authorList>
            <person name="Chen M."/>
            <person name="Teng W."/>
            <person name="Zhao L."/>
            <person name="Hu C."/>
            <person name="Zhou Y."/>
            <person name="Han B."/>
            <person name="Song L."/>
            <person name="Shu W."/>
        </authorList>
    </citation>
    <scope>NUCLEOTIDE SEQUENCE</scope>
    <source>
        <strain evidence="8">FACHB-1375</strain>
    </source>
</reference>
<evidence type="ECO:0000256" key="4">
    <source>
        <dbReference type="ARBA" id="ARBA00022801"/>
    </source>
</evidence>
<evidence type="ECO:0000256" key="5">
    <source>
        <dbReference type="ARBA" id="ARBA00023295"/>
    </source>
</evidence>
<keyword evidence="4 8" id="KW-0378">Hydrolase</keyword>
<feature type="domain" description="Glycoside hydrolase family 3 N-terminal" evidence="7">
    <location>
        <begin position="97"/>
        <end position="426"/>
    </location>
</feature>
<dbReference type="Pfam" id="PF00933">
    <property type="entry name" value="Glyco_hydro_3"/>
    <property type="match status" value="1"/>
</dbReference>
<feature type="transmembrane region" description="Helical" evidence="6">
    <location>
        <begin position="60"/>
        <end position="77"/>
    </location>
</feature>
<keyword evidence="5" id="KW-0326">Glycosidase</keyword>
<comment type="caution">
    <text evidence="8">The sequence shown here is derived from an EMBL/GenBank/DDBJ whole genome shotgun (WGS) entry which is preliminary data.</text>
</comment>
<organism evidence="8 9">
    <name type="scientific">Aerosakkonema funiforme FACHB-1375</name>
    <dbReference type="NCBI Taxonomy" id="2949571"/>
    <lineage>
        <taxon>Bacteria</taxon>
        <taxon>Bacillati</taxon>
        <taxon>Cyanobacteriota</taxon>
        <taxon>Cyanophyceae</taxon>
        <taxon>Oscillatoriophycideae</taxon>
        <taxon>Aerosakkonematales</taxon>
        <taxon>Aerosakkonemataceae</taxon>
        <taxon>Aerosakkonema</taxon>
    </lineage>
</organism>
<dbReference type="GO" id="GO:0004563">
    <property type="term" value="F:beta-N-acetylhexosaminidase activity"/>
    <property type="evidence" value="ECO:0007669"/>
    <property type="project" value="UniProtKB-EC"/>
</dbReference>
<dbReference type="InterPro" id="IPR019800">
    <property type="entry name" value="Glyco_hydro_3_AS"/>
</dbReference>
<evidence type="ECO:0000256" key="6">
    <source>
        <dbReference type="SAM" id="Phobius"/>
    </source>
</evidence>